<evidence type="ECO:0000313" key="3">
    <source>
        <dbReference type="EMBL" id="MFD0835429.1"/>
    </source>
</evidence>
<proteinExistence type="predicted"/>
<evidence type="ECO:0000256" key="1">
    <source>
        <dbReference type="SAM" id="SignalP"/>
    </source>
</evidence>
<dbReference type="RefSeq" id="WP_379940575.1">
    <property type="nucleotide sequence ID" value="NZ_JBHTIB010000008.1"/>
</dbReference>
<evidence type="ECO:0000313" key="4">
    <source>
        <dbReference type="Proteomes" id="UP001597011"/>
    </source>
</evidence>
<dbReference type="EMBL" id="JBHTIB010000008">
    <property type="protein sequence ID" value="MFD0835429.1"/>
    <property type="molecule type" value="Genomic_DNA"/>
</dbReference>
<feature type="chain" id="PRO_5045299932" evidence="1">
    <location>
        <begin position="21"/>
        <end position="278"/>
    </location>
</feature>
<keyword evidence="4" id="KW-1185">Reference proteome</keyword>
<feature type="signal peptide" evidence="1">
    <location>
        <begin position="1"/>
        <end position="20"/>
    </location>
</feature>
<name>A0ABW3BQM3_9FLAO</name>
<feature type="domain" description="Putative auto-transporter adhesin head GIN" evidence="2">
    <location>
        <begin position="42"/>
        <end position="180"/>
    </location>
</feature>
<accession>A0ABW3BQM3</accession>
<reference evidence="4" key="1">
    <citation type="journal article" date="2019" name="Int. J. Syst. Evol. Microbiol.">
        <title>The Global Catalogue of Microorganisms (GCM) 10K type strain sequencing project: providing services to taxonomists for standard genome sequencing and annotation.</title>
        <authorList>
            <consortium name="The Broad Institute Genomics Platform"/>
            <consortium name="The Broad Institute Genome Sequencing Center for Infectious Disease"/>
            <person name="Wu L."/>
            <person name="Ma J."/>
        </authorList>
    </citation>
    <scope>NUCLEOTIDE SEQUENCE [LARGE SCALE GENOMIC DNA]</scope>
    <source>
        <strain evidence="4">CCUG 60529</strain>
    </source>
</reference>
<dbReference type="InterPro" id="IPR021255">
    <property type="entry name" value="DUF2807"/>
</dbReference>
<protein>
    <submittedName>
        <fullName evidence="3">GIN domain-containing protein</fullName>
    </submittedName>
</protein>
<dbReference type="Proteomes" id="UP001597011">
    <property type="component" value="Unassembled WGS sequence"/>
</dbReference>
<gene>
    <name evidence="3" type="ORF">ACFQ0I_06610</name>
</gene>
<dbReference type="Gene3D" id="2.160.20.120">
    <property type="match status" value="1"/>
</dbReference>
<evidence type="ECO:0000259" key="2">
    <source>
        <dbReference type="Pfam" id="PF10988"/>
    </source>
</evidence>
<keyword evidence="1" id="KW-0732">Signal</keyword>
<sequence length="278" mass="30923">MNKLVIAIFFTLGLCLTVNAQYAEKVRGDKNVTSRQTEINSFHTIIVDEDFEIDIIYNNMPSVIIETDENLHEFIHFNVIDGVLTFDKTAKITSKKKLNITVNYDDNLANIRAIDKGEITSLSSMNLLNTLVITEGSAKVGLTIKTSDFKLQSNGKSKVRLNLTADNTTLTLSDNSKIDALIYSPATRVDLYLRSSATIEGETNELVLKTDNYSQFNGKNFTSKTCSSVNEISSDAYLEVLDNFTIDASGSSSVYLYGNPKIIVTRLEDTSKLQKKLK</sequence>
<dbReference type="Pfam" id="PF10988">
    <property type="entry name" value="DUF2807"/>
    <property type="match status" value="1"/>
</dbReference>
<comment type="caution">
    <text evidence="3">The sequence shown here is derived from an EMBL/GenBank/DDBJ whole genome shotgun (WGS) entry which is preliminary data.</text>
</comment>
<organism evidence="3 4">
    <name type="scientific">Mariniflexile aquimaris</name>
    <dbReference type="NCBI Taxonomy" id="881009"/>
    <lineage>
        <taxon>Bacteria</taxon>
        <taxon>Pseudomonadati</taxon>
        <taxon>Bacteroidota</taxon>
        <taxon>Flavobacteriia</taxon>
        <taxon>Flavobacteriales</taxon>
        <taxon>Flavobacteriaceae</taxon>
        <taxon>Mariniflexile</taxon>
    </lineage>
</organism>